<evidence type="ECO:0000313" key="15">
    <source>
        <dbReference type="Proteomes" id="UP000191024"/>
    </source>
</evidence>
<feature type="compositionally biased region" description="Basic and acidic residues" evidence="10">
    <location>
        <begin position="24"/>
        <end position="33"/>
    </location>
</feature>
<evidence type="ECO:0000259" key="12">
    <source>
        <dbReference type="PROSITE" id="PS50004"/>
    </source>
</evidence>
<dbReference type="InterPro" id="IPR056910">
    <property type="entry name" value="TCB1-3_C2"/>
</dbReference>
<keyword evidence="6" id="KW-0445">Lipid transport</keyword>
<keyword evidence="9" id="KW-0175">Coiled coil</keyword>
<accession>A0A1G4KAH6</accession>
<dbReference type="InterPro" id="IPR000008">
    <property type="entry name" value="C2_dom"/>
</dbReference>
<evidence type="ECO:0000259" key="13">
    <source>
        <dbReference type="PROSITE" id="PS51847"/>
    </source>
</evidence>
<name>A0A1G4KAH6_9SACH</name>
<dbReference type="SMART" id="SM00239">
    <property type="entry name" value="C2"/>
    <property type="match status" value="4"/>
</dbReference>
<sequence length="1479" mass="163643">MVTLPVDSNIESKEAKAGGNLAEKTYHEMDAHQKPRKSTQSQSSSQREVLVASAVQGIAKLPTPNKSGAVGPAPMELTDPKGFRHAPSRDKNKYDTSIDTSAVLVRERHIQEIVDNIGKDDVRTLFPWRNIGSFRSAADAAPSADSHLIRAYITERFYNDLYYNTAGMIGTCFFAWLLAHLGFSWWSLGFLFLCTASVYRTEFRRFNRNIRDDLKRIVVEETLTDRTETTLWLNSFLSKFWVIYMPVLSQQVKDVANPTLAGVAPGYGIDALSLDEFTLGTKSPTIDGIKSYTKRGKDTAEMDWVFSFTPNDVSNMTAKEAKEKINPKIALGVTIGKGFVSKSLPVLVENINVAGKLRVTIKFGQSFPNIEIVSISLLEPPFIDFALKPVGGDTLGLDVMSFLPGLKTFVKTMINSNVGPMLYNPNKLDINVQEIMKQQAQDAIGVVAVTINSAKDLQAPDFAGNSVDPYVTLTTDRDITGVTPIRTTVKSSITSPVWNETKYLLVTTLEQTLSLNCFDLNDLRKDTLIGKVQIDMKDFYQRPSLENQKSKIVSGGKNRGTLDYDIHWLPVTEEKPEREDGDATDEKEGREEQAEEGQVASDVGIIKLTLHKVKDLKGSTSSTFSSTLSPSAEMLVDGKVVKKYRTLRRIKEPSWQETNEVLIPSKKNCTLEFKVFDETVRGKELLCEYSSTVEDLMALPSLEQMTLRGSSQGQIIVSAQWKPVAMTGSFAPANARKEPIGAIRLHLMDALISENLSGVGDIDPYAIIRLNRKIVQRTHYFSENRSPNFNTVTFVPITSENQKLSIELMDYQHVGKDRHIGSYDIPVTKLVEKDHETGKYVPIEQGKTSQCRLLNEKMELTKSYFNVSMSFIPILPVYGPDELARVEQLEAQQEKKKKEFEKEQLQLREEMEKHPDKYEVVEVEDTDQLALGMDTKEKKTLDELLKFNQGVINLQILRGTLTRKTAFLQLILDDFPIPVLTTAKATMGKIIPDNGTCFIRDLDHSRMTFRITRKEKVSELDEIFDEFSIGTKDLLKSSYEKPHSIKQKGCEIELRMLYTPAAKQLPDSETASDTGVLKLNVISAEDVPSHDRNGASDPFVVFSVDGRKIEKTEVIRKTLSPVWNQRFEVPIPSRSRGEVKAEIYDWDRAGSNDLLCSSIVDLKTLIPGKGQEFDLSMEPQGKLKLGITFEAGYLYPPLDPVKGSLTGKPWKVIGGAANVGMGVAGAGMEFAGAGLGAAHSAAGMGLGGVSKGARLLRGKTSKKSKSRENADNSDIIPDNKRAQASGEARKSLDFDPSKPNNSYAKVQTAQQPATQQKNGEGSSIAGAPGPIHTRSPSSTSSFARTLAPNGTYKGKVTIVAAENIGKAIQIRVSLAQGGRMKHLYRTENRKTDGNGFTSFDETCSFKASPEANLVFGGVLVHKLSKDTDLGIAQINLGDPHIQQEGQLSLRLGKGHLIVKIDYGSEDLPPVPDIPFEYKN</sequence>
<dbReference type="InterPro" id="IPR052455">
    <property type="entry name" value="Tricalbin_domain"/>
</dbReference>
<evidence type="ECO:0000256" key="5">
    <source>
        <dbReference type="ARBA" id="ARBA00022989"/>
    </source>
</evidence>
<reference evidence="14 15" key="1">
    <citation type="submission" date="2016-03" db="EMBL/GenBank/DDBJ databases">
        <authorList>
            <person name="Devillers H."/>
        </authorList>
    </citation>
    <scope>NUCLEOTIDE SEQUENCE [LARGE SCALE GENOMIC DNA]</scope>
    <source>
        <strain evidence="14">CBS 11717</strain>
    </source>
</reference>
<evidence type="ECO:0000256" key="3">
    <source>
        <dbReference type="ARBA" id="ARBA00022692"/>
    </source>
</evidence>
<dbReference type="GO" id="GO:0061817">
    <property type="term" value="P:endoplasmic reticulum-plasma membrane tethering"/>
    <property type="evidence" value="ECO:0007669"/>
    <property type="project" value="InterPro"/>
</dbReference>
<dbReference type="Pfam" id="PF24920">
    <property type="entry name" value="C2_TCB1"/>
    <property type="match status" value="1"/>
</dbReference>
<dbReference type="InterPro" id="IPR035892">
    <property type="entry name" value="C2_domain_sf"/>
</dbReference>
<organism evidence="14 15">
    <name type="scientific">Lachancea mirantina</name>
    <dbReference type="NCBI Taxonomy" id="1230905"/>
    <lineage>
        <taxon>Eukaryota</taxon>
        <taxon>Fungi</taxon>
        <taxon>Dikarya</taxon>
        <taxon>Ascomycota</taxon>
        <taxon>Saccharomycotina</taxon>
        <taxon>Saccharomycetes</taxon>
        <taxon>Saccharomycetales</taxon>
        <taxon>Saccharomycetaceae</taxon>
        <taxon>Lachancea</taxon>
    </lineage>
</organism>
<protein>
    <submittedName>
        <fullName evidence="14">LAMI_0G09450g1_1</fullName>
    </submittedName>
</protein>
<evidence type="ECO:0000256" key="8">
    <source>
        <dbReference type="ARBA" id="ARBA00023136"/>
    </source>
</evidence>
<feature type="domain" description="SMP-LTD" evidence="13">
    <location>
        <begin position="226"/>
        <end position="433"/>
    </location>
</feature>
<evidence type="ECO:0000256" key="4">
    <source>
        <dbReference type="ARBA" id="ARBA00022737"/>
    </source>
</evidence>
<dbReference type="InterPro" id="IPR031468">
    <property type="entry name" value="SMP_LBD"/>
</dbReference>
<keyword evidence="3 11" id="KW-0812">Transmembrane</keyword>
<feature type="region of interest" description="Disordered" evidence="10">
    <location>
        <begin position="61"/>
        <end position="92"/>
    </location>
</feature>
<dbReference type="GO" id="GO:0008289">
    <property type="term" value="F:lipid binding"/>
    <property type="evidence" value="ECO:0007669"/>
    <property type="project" value="UniProtKB-KW"/>
</dbReference>
<dbReference type="PANTHER" id="PTHR46980">
    <property type="entry name" value="TRICALBIN-1-RELATED"/>
    <property type="match status" value="1"/>
</dbReference>
<feature type="domain" description="C2" evidence="12">
    <location>
        <begin position="1056"/>
        <end position="1175"/>
    </location>
</feature>
<dbReference type="CDD" id="cd21678">
    <property type="entry name" value="SMP_TCB"/>
    <property type="match status" value="1"/>
</dbReference>
<feature type="compositionally biased region" description="Polar residues" evidence="10">
    <location>
        <begin position="1298"/>
        <end position="1321"/>
    </location>
</feature>
<feature type="domain" description="C2" evidence="12">
    <location>
        <begin position="424"/>
        <end position="549"/>
    </location>
</feature>
<keyword evidence="4" id="KW-0677">Repeat</keyword>
<dbReference type="InterPro" id="IPR037762">
    <property type="entry name" value="C2C_Tricalbin"/>
</dbReference>
<comment type="subcellular location">
    <subcellularLocation>
        <location evidence="1">Membrane</location>
    </subcellularLocation>
</comment>
<feature type="region of interest" description="Disordered" evidence="10">
    <location>
        <begin position="1"/>
        <end position="49"/>
    </location>
</feature>
<dbReference type="GO" id="GO:0071944">
    <property type="term" value="C:cell periphery"/>
    <property type="evidence" value="ECO:0007669"/>
    <property type="project" value="UniProtKB-ARBA"/>
</dbReference>
<dbReference type="GO" id="GO:0016020">
    <property type="term" value="C:membrane"/>
    <property type="evidence" value="ECO:0007669"/>
    <property type="project" value="UniProtKB-SubCell"/>
</dbReference>
<feature type="compositionally biased region" description="Basic and acidic residues" evidence="10">
    <location>
        <begin position="1277"/>
        <end position="1296"/>
    </location>
</feature>
<keyword evidence="5 11" id="KW-1133">Transmembrane helix</keyword>
<dbReference type="PROSITE" id="PS50004">
    <property type="entry name" value="C2"/>
    <property type="match status" value="4"/>
</dbReference>
<dbReference type="CDD" id="cd04044">
    <property type="entry name" value="C2A_Tricalbin-like"/>
    <property type="match status" value="1"/>
</dbReference>
<evidence type="ECO:0000256" key="1">
    <source>
        <dbReference type="ARBA" id="ARBA00004370"/>
    </source>
</evidence>
<dbReference type="Gene3D" id="2.60.40.150">
    <property type="entry name" value="C2 domain"/>
    <property type="match status" value="4"/>
</dbReference>
<evidence type="ECO:0000256" key="9">
    <source>
        <dbReference type="SAM" id="Coils"/>
    </source>
</evidence>
<keyword evidence="8 11" id="KW-0472">Membrane</keyword>
<dbReference type="GO" id="GO:0006869">
    <property type="term" value="P:lipid transport"/>
    <property type="evidence" value="ECO:0007669"/>
    <property type="project" value="UniProtKB-KW"/>
</dbReference>
<feature type="coiled-coil region" evidence="9">
    <location>
        <begin position="883"/>
        <end position="913"/>
    </location>
</feature>
<gene>
    <name evidence="14" type="ORF">LAMI_0G09450G</name>
</gene>
<dbReference type="EMBL" id="LT598469">
    <property type="protein sequence ID" value="SCV01123.1"/>
    <property type="molecule type" value="Genomic_DNA"/>
</dbReference>
<feature type="compositionally biased region" description="Basic residues" evidence="10">
    <location>
        <begin position="1255"/>
        <end position="1265"/>
    </location>
</feature>
<evidence type="ECO:0000256" key="6">
    <source>
        <dbReference type="ARBA" id="ARBA00023055"/>
    </source>
</evidence>
<evidence type="ECO:0000256" key="11">
    <source>
        <dbReference type="SAM" id="Phobius"/>
    </source>
</evidence>
<keyword evidence="2" id="KW-0813">Transport</keyword>
<dbReference type="CDD" id="cd04045">
    <property type="entry name" value="C2C_Tricalbin-like"/>
    <property type="match status" value="1"/>
</dbReference>
<dbReference type="InterPro" id="IPR037761">
    <property type="entry name" value="C2A_Tricalbin"/>
</dbReference>
<keyword evidence="7" id="KW-0446">Lipid-binding</keyword>
<feature type="domain" description="C2" evidence="12">
    <location>
        <begin position="587"/>
        <end position="706"/>
    </location>
</feature>
<dbReference type="PROSITE" id="PS51847">
    <property type="entry name" value="SMP"/>
    <property type="match status" value="1"/>
</dbReference>
<feature type="region of interest" description="Disordered" evidence="10">
    <location>
        <begin position="571"/>
        <end position="599"/>
    </location>
</feature>
<feature type="compositionally biased region" description="Polar residues" evidence="10">
    <location>
        <begin position="1334"/>
        <end position="1343"/>
    </location>
</feature>
<keyword evidence="15" id="KW-1185">Reference proteome</keyword>
<dbReference type="InterPro" id="IPR037756">
    <property type="entry name" value="C2D_Tricalbin"/>
</dbReference>
<dbReference type="Pfam" id="PF25669">
    <property type="entry name" value="SMP_MUG190-like"/>
    <property type="match status" value="1"/>
</dbReference>
<dbReference type="PANTHER" id="PTHR46980:SF1">
    <property type="entry name" value="TRICALBIN-3"/>
    <property type="match status" value="1"/>
</dbReference>
<dbReference type="SUPFAM" id="SSF49562">
    <property type="entry name" value="C2 domain (Calcium/lipid-binding domain, CaLB)"/>
    <property type="match status" value="4"/>
</dbReference>
<dbReference type="GO" id="GO:0005737">
    <property type="term" value="C:cytoplasm"/>
    <property type="evidence" value="ECO:0007669"/>
    <property type="project" value="UniProtKB-ARBA"/>
</dbReference>
<feature type="domain" description="C2" evidence="12">
    <location>
        <begin position="711"/>
        <end position="840"/>
    </location>
</feature>
<evidence type="ECO:0000313" key="14">
    <source>
        <dbReference type="EMBL" id="SCV01123.1"/>
    </source>
</evidence>
<dbReference type="InterPro" id="IPR017147">
    <property type="entry name" value="Tricalbin"/>
</dbReference>
<evidence type="ECO:0000256" key="2">
    <source>
        <dbReference type="ARBA" id="ARBA00022448"/>
    </source>
</evidence>
<dbReference type="OrthoDB" id="1029639at2759"/>
<proteinExistence type="predicted"/>
<dbReference type="CDD" id="cd04040">
    <property type="entry name" value="C2D_Tricalbin-like"/>
    <property type="match status" value="1"/>
</dbReference>
<feature type="compositionally biased region" description="Basic and acidic residues" evidence="10">
    <location>
        <begin position="78"/>
        <end position="92"/>
    </location>
</feature>
<dbReference type="STRING" id="1230905.A0A1G4KAH6"/>
<dbReference type="Pfam" id="PF00168">
    <property type="entry name" value="C2"/>
    <property type="match status" value="4"/>
</dbReference>
<evidence type="ECO:0000256" key="7">
    <source>
        <dbReference type="ARBA" id="ARBA00023121"/>
    </source>
</evidence>
<dbReference type="Proteomes" id="UP000191024">
    <property type="component" value="Chromosome G"/>
</dbReference>
<dbReference type="PIRSF" id="PIRSF037232">
    <property type="entry name" value="Tricalbin"/>
    <property type="match status" value="1"/>
</dbReference>
<feature type="region of interest" description="Disordered" evidence="10">
    <location>
        <begin position="1255"/>
        <end position="1346"/>
    </location>
</feature>
<feature type="transmembrane region" description="Helical" evidence="11">
    <location>
        <begin position="161"/>
        <end position="179"/>
    </location>
</feature>
<evidence type="ECO:0000256" key="10">
    <source>
        <dbReference type="SAM" id="MobiDB-lite"/>
    </source>
</evidence>